<dbReference type="EMBL" id="CP089984">
    <property type="protein sequence ID" value="WXB14528.1"/>
    <property type="molecule type" value="Genomic_DNA"/>
</dbReference>
<evidence type="ECO:0000313" key="3">
    <source>
        <dbReference type="Proteomes" id="UP001370348"/>
    </source>
</evidence>
<name>A0ABZ2LUC5_9BACT</name>
<dbReference type="RefSeq" id="WP_394824150.1">
    <property type="nucleotide sequence ID" value="NZ_CP089984.1"/>
</dbReference>
<dbReference type="Pfam" id="PF04754">
    <property type="entry name" value="Transposase_31"/>
    <property type="match status" value="1"/>
</dbReference>
<feature type="domain" description="Transposase (putative) YhgA-like" evidence="1">
    <location>
        <begin position="5"/>
        <end position="209"/>
    </location>
</feature>
<evidence type="ECO:0000313" key="2">
    <source>
        <dbReference type="EMBL" id="WXB14528.1"/>
    </source>
</evidence>
<evidence type="ECO:0000259" key="1">
    <source>
        <dbReference type="Pfam" id="PF04754"/>
    </source>
</evidence>
<proteinExistence type="predicted"/>
<reference evidence="2 3" key="1">
    <citation type="submission" date="2021-12" db="EMBL/GenBank/DDBJ databases">
        <title>Discovery of the Pendulisporaceae a myxobacterial family with distinct sporulation behavior and unique specialized metabolism.</title>
        <authorList>
            <person name="Garcia R."/>
            <person name="Popoff A."/>
            <person name="Bader C.D."/>
            <person name="Loehr J."/>
            <person name="Walesch S."/>
            <person name="Walt C."/>
            <person name="Boldt J."/>
            <person name="Bunk B."/>
            <person name="Haeckl F.J.F.P.J."/>
            <person name="Gunesch A.P."/>
            <person name="Birkelbach J."/>
            <person name="Nuebel U."/>
            <person name="Pietschmann T."/>
            <person name="Bach T."/>
            <person name="Mueller R."/>
        </authorList>
    </citation>
    <scope>NUCLEOTIDE SEQUENCE [LARGE SCALE GENOMIC DNA]</scope>
    <source>
        <strain evidence="2 3">MSr11954</strain>
    </source>
</reference>
<dbReference type="InterPro" id="IPR051699">
    <property type="entry name" value="Rpn/YhgA-like_nuclease"/>
</dbReference>
<gene>
    <name evidence="2" type="ORF">LZC94_42725</name>
</gene>
<organism evidence="2 3">
    <name type="scientific">Pendulispora albinea</name>
    <dbReference type="NCBI Taxonomy" id="2741071"/>
    <lineage>
        <taxon>Bacteria</taxon>
        <taxon>Pseudomonadati</taxon>
        <taxon>Myxococcota</taxon>
        <taxon>Myxococcia</taxon>
        <taxon>Myxococcales</taxon>
        <taxon>Sorangiineae</taxon>
        <taxon>Pendulisporaceae</taxon>
        <taxon>Pendulispora</taxon>
    </lineage>
</organism>
<keyword evidence="3" id="KW-1185">Reference proteome</keyword>
<dbReference type="PANTHER" id="PTHR34611:SF2">
    <property type="entry name" value="INACTIVE RECOMBINATION-PROMOTING NUCLEASE-LIKE PROTEIN RPNE-RELATED"/>
    <property type="match status" value="1"/>
</dbReference>
<protein>
    <submittedName>
        <fullName evidence="2">Rpn family recombination-promoting nuclease/putative transposase</fullName>
    </submittedName>
</protein>
<dbReference type="PANTHER" id="PTHR34611">
    <property type="match status" value="1"/>
</dbReference>
<accession>A0ABZ2LUC5</accession>
<dbReference type="InterPro" id="IPR006842">
    <property type="entry name" value="Transposase_31"/>
</dbReference>
<dbReference type="Proteomes" id="UP001370348">
    <property type="component" value="Chromosome"/>
</dbReference>
<sequence length="323" mass="36436">MTSHPHDALFRAVFSEPENASGELQAVLPPSLAARFDWSTLRHEPGSFVDEAFVGRHTDLLFSVSLRHNRAERAFAYVLMEHQSEPDRFMVLRVLGYQVRIWEQFLKDHPDAKRLPAILPIVVHHGERGWHEAVRFSEILAIEPDDYAELSEFVPSFRFMLDDLIQVSDEELRDRATATAYARLALFFLKQTRRGDALVQGLHVFSALLRELWRTPRGEAALATLLRYYVTVKEGTTEPLRQAVVAAIGPKVEGVLMTIAENWVAQGLLKGKAETLLEVLEARGLRVTSEQRARILACTDPTQLSRWAKTVVTATSADALFAP</sequence>